<dbReference type="SUPFAM" id="SSF54631">
    <property type="entry name" value="CBS-domain pair"/>
    <property type="match status" value="1"/>
</dbReference>
<dbReference type="InterPro" id="IPR036318">
    <property type="entry name" value="FAD-bd_PCMH-like_sf"/>
</dbReference>
<keyword evidence="15" id="KW-1185">Reference proteome</keyword>
<feature type="domain" description="CBS" evidence="12">
    <location>
        <begin position="274"/>
        <end position="330"/>
    </location>
</feature>
<keyword evidence="7 9" id="KW-0129">CBS domain</keyword>
<keyword evidence="5" id="KW-0677">Repeat</keyword>
<dbReference type="SUPFAM" id="SSF56176">
    <property type="entry name" value="FAD-binding/transporter-associated domain-like"/>
    <property type="match status" value="1"/>
</dbReference>
<dbReference type="Proteomes" id="UP000265964">
    <property type="component" value="Unassembled WGS sequence"/>
</dbReference>
<dbReference type="GO" id="GO:0050660">
    <property type="term" value="F:flavin adenine dinucleotide binding"/>
    <property type="evidence" value="ECO:0007669"/>
    <property type="project" value="InterPro"/>
</dbReference>
<evidence type="ECO:0000256" key="8">
    <source>
        <dbReference type="ARBA" id="ARBA00023136"/>
    </source>
</evidence>
<dbReference type="InterPro" id="IPR046342">
    <property type="entry name" value="CBS_dom_sf"/>
</dbReference>
<dbReference type="Pfam" id="PF03471">
    <property type="entry name" value="CorC_HlyC"/>
    <property type="match status" value="1"/>
</dbReference>
<evidence type="ECO:0000256" key="2">
    <source>
        <dbReference type="ARBA" id="ARBA00006337"/>
    </source>
</evidence>
<dbReference type="InterPro" id="IPR016169">
    <property type="entry name" value="FAD-bd_PCMH_sub2"/>
</dbReference>
<accession>A0A3A1YEX5</accession>
<keyword evidence="6 10" id="KW-1133">Transmembrane helix</keyword>
<keyword evidence="4 10" id="KW-0812">Transmembrane</keyword>
<feature type="domain" description="CBS" evidence="12">
    <location>
        <begin position="206"/>
        <end position="269"/>
    </location>
</feature>
<evidence type="ECO:0008006" key="16">
    <source>
        <dbReference type="Google" id="ProtNLM"/>
    </source>
</evidence>
<evidence type="ECO:0000256" key="11">
    <source>
        <dbReference type="SAM" id="Phobius"/>
    </source>
</evidence>
<dbReference type="CDD" id="cd04590">
    <property type="entry name" value="CBS_pair_CorC_HlyC_assoc"/>
    <property type="match status" value="1"/>
</dbReference>
<feature type="transmembrane region" description="Helical" evidence="11">
    <location>
        <begin position="79"/>
        <end position="107"/>
    </location>
</feature>
<proteinExistence type="inferred from homology"/>
<keyword evidence="3" id="KW-1003">Cell membrane</keyword>
<gene>
    <name evidence="14" type="ORF">CKF59_05300</name>
</gene>
<feature type="domain" description="CNNM transmembrane" evidence="13">
    <location>
        <begin position="1"/>
        <end position="189"/>
    </location>
</feature>
<dbReference type="InterPro" id="IPR044751">
    <property type="entry name" value="Ion_transp-like_CBS"/>
</dbReference>
<dbReference type="Gene3D" id="3.10.580.10">
    <property type="entry name" value="CBS-domain"/>
    <property type="match status" value="1"/>
</dbReference>
<dbReference type="GO" id="GO:0005886">
    <property type="term" value="C:plasma membrane"/>
    <property type="evidence" value="ECO:0007669"/>
    <property type="project" value="UniProtKB-SubCell"/>
</dbReference>
<dbReference type="AlphaFoldDB" id="A0A3A1YEX5"/>
<protein>
    <recommendedName>
        <fullName evidence="16">Mg2+/Co2+ transporter CorB</fullName>
    </recommendedName>
</protein>
<evidence type="ECO:0000256" key="1">
    <source>
        <dbReference type="ARBA" id="ARBA00004651"/>
    </source>
</evidence>
<evidence type="ECO:0000259" key="13">
    <source>
        <dbReference type="PROSITE" id="PS51846"/>
    </source>
</evidence>
<dbReference type="InterPro" id="IPR005170">
    <property type="entry name" value="Transptr-assoc_dom"/>
</dbReference>
<dbReference type="OrthoDB" id="9797674at2"/>
<evidence type="ECO:0000259" key="12">
    <source>
        <dbReference type="PROSITE" id="PS51371"/>
    </source>
</evidence>
<reference evidence="14 15" key="1">
    <citation type="submission" date="2017-08" db="EMBL/GenBank/DDBJ databases">
        <title>Reclassification of Bisgaard taxon 37 and 44.</title>
        <authorList>
            <person name="Christensen H."/>
        </authorList>
    </citation>
    <scope>NUCLEOTIDE SEQUENCE [LARGE SCALE GENOMIC DNA]</scope>
    <source>
        <strain evidence="14 15">EEAB3T1</strain>
    </source>
</reference>
<dbReference type="RefSeq" id="WP_119534926.1">
    <property type="nucleotide sequence ID" value="NZ_NRJF01000150.1"/>
</dbReference>
<evidence type="ECO:0000256" key="10">
    <source>
        <dbReference type="PROSITE-ProRule" id="PRU01193"/>
    </source>
</evidence>
<dbReference type="Pfam" id="PF00571">
    <property type="entry name" value="CBS"/>
    <property type="match status" value="1"/>
</dbReference>
<dbReference type="PROSITE" id="PS51371">
    <property type="entry name" value="CBS"/>
    <property type="match status" value="2"/>
</dbReference>
<comment type="similarity">
    <text evidence="2">Belongs to the UPF0053 family.</text>
</comment>
<dbReference type="Pfam" id="PF01595">
    <property type="entry name" value="CNNM"/>
    <property type="match status" value="1"/>
</dbReference>
<dbReference type="InterPro" id="IPR000644">
    <property type="entry name" value="CBS_dom"/>
</dbReference>
<dbReference type="InterPro" id="IPR002550">
    <property type="entry name" value="CNNM"/>
</dbReference>
<dbReference type="EMBL" id="NRJF01000150">
    <property type="protein sequence ID" value="RIY34597.1"/>
    <property type="molecule type" value="Genomic_DNA"/>
</dbReference>
<evidence type="ECO:0000256" key="6">
    <source>
        <dbReference type="ARBA" id="ARBA00022989"/>
    </source>
</evidence>
<evidence type="ECO:0000256" key="4">
    <source>
        <dbReference type="ARBA" id="ARBA00022692"/>
    </source>
</evidence>
<name>A0A3A1YEX5_9GAMM</name>
<dbReference type="SMART" id="SM01091">
    <property type="entry name" value="CorC_HlyC"/>
    <property type="match status" value="1"/>
</dbReference>
<sequence>MESSVSFLIIIILTCIFLSAFFSASETALLTLNKYKLQTAVLQNRYGAKSADKLLKNSDKLISTILICNNSVNIAASSLATILGGIVGGDIGIAIATGILTFVLLMFSEIIPKTLAVKFPEAISFTLAPLLFIVYKIVTPIVFVFNIFTILFFKVFRIEQNPKKSQLSNEELRVIVKESQTLVGKDHSDMMNSVLDLEKVNVEDVMIPRHEIVAIDIEDDIKSIIRQLNQSPHSQVVIYRESFEKQIIGMLRIREAYRLMMEANEYNKENLARAIDEPIYIQEGTTLTRQLFNFKKAKRKIGIIVDEYGFVIGLISIEDILEEIVGNYTTNSITDEQEDINYIAQGKYLIDGQAKLRDLNRKFSWDLKAEDVRTLNGFLLDKFQDIPAVGSQYTHNNLVLTVKEVSRKGILQIEIIDLKRYKTTPEKK</sequence>
<dbReference type="Gene3D" id="3.30.465.10">
    <property type="match status" value="1"/>
</dbReference>
<dbReference type="PANTHER" id="PTHR22777:SF32">
    <property type="entry name" value="UPF0053 INNER MEMBRANE PROTEIN YFJD"/>
    <property type="match status" value="1"/>
</dbReference>
<comment type="subcellular location">
    <subcellularLocation>
        <location evidence="1">Cell membrane</location>
        <topology evidence="1">Multi-pass membrane protein</topology>
    </subcellularLocation>
</comment>
<evidence type="ECO:0000256" key="7">
    <source>
        <dbReference type="ARBA" id="ARBA00023122"/>
    </source>
</evidence>
<evidence type="ECO:0000256" key="5">
    <source>
        <dbReference type="ARBA" id="ARBA00022737"/>
    </source>
</evidence>
<evidence type="ECO:0000256" key="9">
    <source>
        <dbReference type="PROSITE-ProRule" id="PRU00703"/>
    </source>
</evidence>
<dbReference type="PROSITE" id="PS51846">
    <property type="entry name" value="CNNM"/>
    <property type="match status" value="1"/>
</dbReference>
<feature type="transmembrane region" description="Helical" evidence="11">
    <location>
        <begin position="6"/>
        <end position="24"/>
    </location>
</feature>
<comment type="caution">
    <text evidence="14">The sequence shown here is derived from an EMBL/GenBank/DDBJ whole genome shotgun (WGS) entry which is preliminary data.</text>
</comment>
<dbReference type="PANTHER" id="PTHR22777">
    <property type="entry name" value="HEMOLYSIN-RELATED"/>
    <property type="match status" value="1"/>
</dbReference>
<organism evidence="14 15">
    <name type="scientific">Psittacicella gerlachiana</name>
    <dbReference type="NCBI Taxonomy" id="2028574"/>
    <lineage>
        <taxon>Bacteria</taxon>
        <taxon>Pseudomonadati</taxon>
        <taxon>Pseudomonadota</taxon>
        <taxon>Gammaproteobacteria</taxon>
        <taxon>Pasteurellales</taxon>
        <taxon>Psittacicellaceae</taxon>
        <taxon>Psittacicella</taxon>
    </lineage>
</organism>
<evidence type="ECO:0000313" key="15">
    <source>
        <dbReference type="Proteomes" id="UP000265964"/>
    </source>
</evidence>
<evidence type="ECO:0000256" key="3">
    <source>
        <dbReference type="ARBA" id="ARBA00022475"/>
    </source>
</evidence>
<evidence type="ECO:0000313" key="14">
    <source>
        <dbReference type="EMBL" id="RIY34597.1"/>
    </source>
</evidence>
<feature type="transmembrane region" description="Helical" evidence="11">
    <location>
        <begin position="127"/>
        <end position="153"/>
    </location>
</feature>
<keyword evidence="8 10" id="KW-0472">Membrane</keyword>